<dbReference type="InParanoid" id="B4JPI8"/>
<evidence type="ECO:0000313" key="3">
    <source>
        <dbReference type="Proteomes" id="UP000001070"/>
    </source>
</evidence>
<sequence length="86" mass="9624">MSNKQQQQQQQQFKGIVNASRNSQNRHQKSRSVTRSAEAASEYAVAAGKQRAHLDVASHLIVSISDESGAADASWEREQEQEQEQE</sequence>
<keyword evidence="3" id="KW-1185">Reference proteome</keyword>
<feature type="region of interest" description="Disordered" evidence="1">
    <location>
        <begin position="1"/>
        <end position="41"/>
    </location>
</feature>
<dbReference type="HOGENOM" id="CLU_2500245_0_0_1"/>
<evidence type="ECO:0000313" key="2">
    <source>
        <dbReference type="EMBL" id="EDV98818.1"/>
    </source>
</evidence>
<feature type="region of interest" description="Disordered" evidence="1">
    <location>
        <begin position="66"/>
        <end position="86"/>
    </location>
</feature>
<accession>B4JPI8</accession>
<organism evidence="3">
    <name type="scientific">Drosophila grimshawi</name>
    <name type="common">Hawaiian fruit fly</name>
    <name type="synonym">Idiomyia grimshawi</name>
    <dbReference type="NCBI Taxonomy" id="7222"/>
    <lineage>
        <taxon>Eukaryota</taxon>
        <taxon>Metazoa</taxon>
        <taxon>Ecdysozoa</taxon>
        <taxon>Arthropoda</taxon>
        <taxon>Hexapoda</taxon>
        <taxon>Insecta</taxon>
        <taxon>Pterygota</taxon>
        <taxon>Neoptera</taxon>
        <taxon>Endopterygota</taxon>
        <taxon>Diptera</taxon>
        <taxon>Brachycera</taxon>
        <taxon>Muscomorpha</taxon>
        <taxon>Ephydroidea</taxon>
        <taxon>Drosophilidae</taxon>
        <taxon>Drosophila</taxon>
        <taxon>Hawaiian Drosophila</taxon>
    </lineage>
</organism>
<evidence type="ECO:0000256" key="1">
    <source>
        <dbReference type="SAM" id="MobiDB-lite"/>
    </source>
</evidence>
<dbReference type="EMBL" id="CH916372">
    <property type="protein sequence ID" value="EDV98818.1"/>
    <property type="molecule type" value="Genomic_DNA"/>
</dbReference>
<proteinExistence type="predicted"/>
<feature type="compositionally biased region" description="Low complexity" evidence="1">
    <location>
        <begin position="1"/>
        <end position="12"/>
    </location>
</feature>
<protein>
    <submittedName>
        <fullName evidence="2">GH13527</fullName>
    </submittedName>
</protein>
<reference evidence="2 3" key="1">
    <citation type="journal article" date="2007" name="Nature">
        <title>Evolution of genes and genomes on the Drosophila phylogeny.</title>
        <authorList>
            <consortium name="Drosophila 12 Genomes Consortium"/>
            <person name="Clark A.G."/>
            <person name="Eisen M.B."/>
            <person name="Smith D.R."/>
            <person name="Bergman C.M."/>
            <person name="Oliver B."/>
            <person name="Markow T.A."/>
            <person name="Kaufman T.C."/>
            <person name="Kellis M."/>
            <person name="Gelbart W."/>
            <person name="Iyer V.N."/>
            <person name="Pollard D.A."/>
            <person name="Sackton T.B."/>
            <person name="Larracuente A.M."/>
            <person name="Singh N.D."/>
            <person name="Abad J.P."/>
            <person name="Abt D.N."/>
            <person name="Adryan B."/>
            <person name="Aguade M."/>
            <person name="Akashi H."/>
            <person name="Anderson W.W."/>
            <person name="Aquadro C.F."/>
            <person name="Ardell D.H."/>
            <person name="Arguello R."/>
            <person name="Artieri C.G."/>
            <person name="Barbash D.A."/>
            <person name="Barker D."/>
            <person name="Barsanti P."/>
            <person name="Batterham P."/>
            <person name="Batzoglou S."/>
            <person name="Begun D."/>
            <person name="Bhutkar A."/>
            <person name="Blanco E."/>
            <person name="Bosak S.A."/>
            <person name="Bradley R.K."/>
            <person name="Brand A.D."/>
            <person name="Brent M.R."/>
            <person name="Brooks A.N."/>
            <person name="Brown R.H."/>
            <person name="Butlin R.K."/>
            <person name="Caggese C."/>
            <person name="Calvi B.R."/>
            <person name="Bernardo de Carvalho A."/>
            <person name="Caspi A."/>
            <person name="Castrezana S."/>
            <person name="Celniker S.E."/>
            <person name="Chang J.L."/>
            <person name="Chapple C."/>
            <person name="Chatterji S."/>
            <person name="Chinwalla A."/>
            <person name="Civetta A."/>
            <person name="Clifton S.W."/>
            <person name="Comeron J.M."/>
            <person name="Costello J.C."/>
            <person name="Coyne J.A."/>
            <person name="Daub J."/>
            <person name="David R.G."/>
            <person name="Delcher A.L."/>
            <person name="Delehaunty K."/>
            <person name="Do C.B."/>
            <person name="Ebling H."/>
            <person name="Edwards K."/>
            <person name="Eickbush T."/>
            <person name="Evans J.D."/>
            <person name="Filipski A."/>
            <person name="Findeiss S."/>
            <person name="Freyhult E."/>
            <person name="Fulton L."/>
            <person name="Fulton R."/>
            <person name="Garcia A.C."/>
            <person name="Gardiner A."/>
            <person name="Garfield D.A."/>
            <person name="Garvin B.E."/>
            <person name="Gibson G."/>
            <person name="Gilbert D."/>
            <person name="Gnerre S."/>
            <person name="Godfrey J."/>
            <person name="Good R."/>
            <person name="Gotea V."/>
            <person name="Gravely B."/>
            <person name="Greenberg A.J."/>
            <person name="Griffiths-Jones S."/>
            <person name="Gross S."/>
            <person name="Guigo R."/>
            <person name="Gustafson E.A."/>
            <person name="Haerty W."/>
            <person name="Hahn M.W."/>
            <person name="Halligan D.L."/>
            <person name="Halpern A.L."/>
            <person name="Halter G.M."/>
            <person name="Han M.V."/>
            <person name="Heger A."/>
            <person name="Hillier L."/>
            <person name="Hinrichs A.S."/>
            <person name="Holmes I."/>
            <person name="Hoskins R.A."/>
            <person name="Hubisz M.J."/>
            <person name="Hultmark D."/>
            <person name="Huntley M.A."/>
            <person name="Jaffe D.B."/>
            <person name="Jagadeeshan S."/>
            <person name="Jeck W.R."/>
            <person name="Johnson J."/>
            <person name="Jones C.D."/>
            <person name="Jordan W.C."/>
            <person name="Karpen G.H."/>
            <person name="Kataoka E."/>
            <person name="Keightley P.D."/>
            <person name="Kheradpour P."/>
            <person name="Kirkness E.F."/>
            <person name="Koerich L.B."/>
            <person name="Kristiansen K."/>
            <person name="Kudrna D."/>
            <person name="Kulathinal R.J."/>
            <person name="Kumar S."/>
            <person name="Kwok R."/>
            <person name="Lander E."/>
            <person name="Langley C.H."/>
            <person name="Lapoint R."/>
            <person name="Lazzaro B.P."/>
            <person name="Lee S.J."/>
            <person name="Levesque L."/>
            <person name="Li R."/>
            <person name="Lin C.F."/>
            <person name="Lin M.F."/>
            <person name="Lindblad-Toh K."/>
            <person name="Llopart A."/>
            <person name="Long M."/>
            <person name="Low L."/>
            <person name="Lozovsky E."/>
            <person name="Lu J."/>
            <person name="Luo M."/>
            <person name="Machado C.A."/>
            <person name="Makalowski W."/>
            <person name="Marzo M."/>
            <person name="Matsuda M."/>
            <person name="Matzkin L."/>
            <person name="McAllister B."/>
            <person name="McBride C.S."/>
            <person name="McKernan B."/>
            <person name="McKernan K."/>
            <person name="Mendez-Lago M."/>
            <person name="Minx P."/>
            <person name="Mollenhauer M.U."/>
            <person name="Montooth K."/>
            <person name="Mount S.M."/>
            <person name="Mu X."/>
            <person name="Myers E."/>
            <person name="Negre B."/>
            <person name="Newfeld S."/>
            <person name="Nielsen R."/>
            <person name="Noor M.A."/>
            <person name="O'Grady P."/>
            <person name="Pachter L."/>
            <person name="Papaceit M."/>
            <person name="Parisi M.J."/>
            <person name="Parisi M."/>
            <person name="Parts L."/>
            <person name="Pedersen J.S."/>
            <person name="Pesole G."/>
            <person name="Phillippy A.M."/>
            <person name="Ponting C.P."/>
            <person name="Pop M."/>
            <person name="Porcelli D."/>
            <person name="Powell J.R."/>
            <person name="Prohaska S."/>
            <person name="Pruitt K."/>
            <person name="Puig M."/>
            <person name="Quesneville H."/>
            <person name="Ram K.R."/>
            <person name="Rand D."/>
            <person name="Rasmussen M.D."/>
            <person name="Reed L.K."/>
            <person name="Reenan R."/>
            <person name="Reily A."/>
            <person name="Remington K.A."/>
            <person name="Rieger T.T."/>
            <person name="Ritchie M.G."/>
            <person name="Robin C."/>
            <person name="Rogers Y.H."/>
            <person name="Rohde C."/>
            <person name="Rozas J."/>
            <person name="Rubenfield M.J."/>
            <person name="Ruiz A."/>
            <person name="Russo S."/>
            <person name="Salzberg S.L."/>
            <person name="Sanchez-Gracia A."/>
            <person name="Saranga D.J."/>
            <person name="Sato H."/>
            <person name="Schaeffer S.W."/>
            <person name="Schatz M.C."/>
            <person name="Schlenke T."/>
            <person name="Schwartz R."/>
            <person name="Segarra C."/>
            <person name="Singh R.S."/>
            <person name="Sirot L."/>
            <person name="Sirota M."/>
            <person name="Sisneros N.B."/>
            <person name="Smith C.D."/>
            <person name="Smith T.F."/>
            <person name="Spieth J."/>
            <person name="Stage D.E."/>
            <person name="Stark A."/>
            <person name="Stephan W."/>
            <person name="Strausberg R.L."/>
            <person name="Strempel S."/>
            <person name="Sturgill D."/>
            <person name="Sutton G."/>
            <person name="Sutton G.G."/>
            <person name="Tao W."/>
            <person name="Teichmann S."/>
            <person name="Tobari Y.N."/>
            <person name="Tomimura Y."/>
            <person name="Tsolas J.M."/>
            <person name="Valente V.L."/>
            <person name="Venter E."/>
            <person name="Venter J.C."/>
            <person name="Vicario S."/>
            <person name="Vieira F.G."/>
            <person name="Vilella A.J."/>
            <person name="Villasante A."/>
            <person name="Walenz B."/>
            <person name="Wang J."/>
            <person name="Wasserman M."/>
            <person name="Watts T."/>
            <person name="Wilson D."/>
            <person name="Wilson R.K."/>
            <person name="Wing R.A."/>
            <person name="Wolfner M.F."/>
            <person name="Wong A."/>
            <person name="Wong G.K."/>
            <person name="Wu C.I."/>
            <person name="Wu G."/>
            <person name="Yamamoto D."/>
            <person name="Yang H.P."/>
            <person name="Yang S.P."/>
            <person name="Yorke J.A."/>
            <person name="Yoshida K."/>
            <person name="Zdobnov E."/>
            <person name="Zhang P."/>
            <person name="Zhang Y."/>
            <person name="Zimin A.V."/>
            <person name="Baldwin J."/>
            <person name="Abdouelleil A."/>
            <person name="Abdulkadir J."/>
            <person name="Abebe A."/>
            <person name="Abera B."/>
            <person name="Abreu J."/>
            <person name="Acer S.C."/>
            <person name="Aftuck L."/>
            <person name="Alexander A."/>
            <person name="An P."/>
            <person name="Anderson E."/>
            <person name="Anderson S."/>
            <person name="Arachi H."/>
            <person name="Azer M."/>
            <person name="Bachantsang P."/>
            <person name="Barry A."/>
            <person name="Bayul T."/>
            <person name="Berlin A."/>
            <person name="Bessette D."/>
            <person name="Bloom T."/>
            <person name="Blye J."/>
            <person name="Boguslavskiy L."/>
            <person name="Bonnet C."/>
            <person name="Boukhgalter B."/>
            <person name="Bourzgui I."/>
            <person name="Brown A."/>
            <person name="Cahill P."/>
            <person name="Channer S."/>
            <person name="Cheshatsang Y."/>
            <person name="Chuda L."/>
            <person name="Citroen M."/>
            <person name="Collymore A."/>
            <person name="Cooke P."/>
            <person name="Costello M."/>
            <person name="D'Aco K."/>
            <person name="Daza R."/>
            <person name="De Haan G."/>
            <person name="DeGray S."/>
            <person name="DeMaso C."/>
            <person name="Dhargay N."/>
            <person name="Dooley K."/>
            <person name="Dooley E."/>
            <person name="Doricent M."/>
            <person name="Dorje P."/>
            <person name="Dorjee K."/>
            <person name="Dupes A."/>
            <person name="Elong R."/>
            <person name="Falk J."/>
            <person name="Farina A."/>
            <person name="Faro S."/>
            <person name="Ferguson D."/>
            <person name="Fisher S."/>
            <person name="Foley C.D."/>
            <person name="Franke A."/>
            <person name="Friedrich D."/>
            <person name="Gadbois L."/>
            <person name="Gearin G."/>
            <person name="Gearin C.R."/>
            <person name="Giannoukos G."/>
            <person name="Goode T."/>
            <person name="Graham J."/>
            <person name="Grandbois E."/>
            <person name="Grewal S."/>
            <person name="Gyaltsen K."/>
            <person name="Hafez N."/>
            <person name="Hagos B."/>
            <person name="Hall J."/>
            <person name="Henson C."/>
            <person name="Hollinger A."/>
            <person name="Honan T."/>
            <person name="Huard M.D."/>
            <person name="Hughes L."/>
            <person name="Hurhula B."/>
            <person name="Husby M.E."/>
            <person name="Kamat A."/>
            <person name="Kanga B."/>
            <person name="Kashin S."/>
            <person name="Khazanovich D."/>
            <person name="Kisner P."/>
            <person name="Lance K."/>
            <person name="Lara M."/>
            <person name="Lee W."/>
            <person name="Lennon N."/>
            <person name="Letendre F."/>
            <person name="LeVine R."/>
            <person name="Lipovsky A."/>
            <person name="Liu X."/>
            <person name="Liu J."/>
            <person name="Liu S."/>
            <person name="Lokyitsang T."/>
            <person name="Lokyitsang Y."/>
            <person name="Lubonja R."/>
            <person name="Lui A."/>
            <person name="MacDonald P."/>
            <person name="Magnisalis V."/>
            <person name="Maru K."/>
            <person name="Matthews C."/>
            <person name="McCusker W."/>
            <person name="McDonough S."/>
            <person name="Mehta T."/>
            <person name="Meldrim J."/>
            <person name="Meneus L."/>
            <person name="Mihai O."/>
            <person name="Mihalev A."/>
            <person name="Mihova T."/>
            <person name="Mittelman R."/>
            <person name="Mlenga V."/>
            <person name="Montmayeur A."/>
            <person name="Mulrain L."/>
            <person name="Navidi A."/>
            <person name="Naylor J."/>
            <person name="Negash T."/>
            <person name="Nguyen T."/>
            <person name="Nguyen N."/>
            <person name="Nicol R."/>
            <person name="Norbu C."/>
            <person name="Norbu N."/>
            <person name="Novod N."/>
            <person name="O'Neill B."/>
            <person name="Osman S."/>
            <person name="Markiewicz E."/>
            <person name="Oyono O.L."/>
            <person name="Patti C."/>
            <person name="Phunkhang P."/>
            <person name="Pierre F."/>
            <person name="Priest M."/>
            <person name="Raghuraman S."/>
            <person name="Rege F."/>
            <person name="Reyes R."/>
            <person name="Rise C."/>
            <person name="Rogov P."/>
            <person name="Ross K."/>
            <person name="Ryan E."/>
            <person name="Settipalli S."/>
            <person name="Shea T."/>
            <person name="Sherpa N."/>
            <person name="Shi L."/>
            <person name="Shih D."/>
            <person name="Sparrow T."/>
            <person name="Spaulding J."/>
            <person name="Stalker J."/>
            <person name="Stange-Thomann N."/>
            <person name="Stavropoulos S."/>
            <person name="Stone C."/>
            <person name="Strader C."/>
            <person name="Tesfaye S."/>
            <person name="Thomson T."/>
            <person name="Thoulutsang Y."/>
            <person name="Thoulutsang D."/>
            <person name="Topham K."/>
            <person name="Topping I."/>
            <person name="Tsamla T."/>
            <person name="Vassiliev H."/>
            <person name="Vo A."/>
            <person name="Wangchuk T."/>
            <person name="Wangdi T."/>
            <person name="Weiand M."/>
            <person name="Wilkinson J."/>
            <person name="Wilson A."/>
            <person name="Yadav S."/>
            <person name="Young G."/>
            <person name="Yu Q."/>
            <person name="Zembek L."/>
            <person name="Zhong D."/>
            <person name="Zimmer A."/>
            <person name="Zwirko Z."/>
            <person name="Jaffe D.B."/>
            <person name="Alvarez P."/>
            <person name="Brockman W."/>
            <person name="Butler J."/>
            <person name="Chin C."/>
            <person name="Gnerre S."/>
            <person name="Grabherr M."/>
            <person name="Kleber M."/>
            <person name="Mauceli E."/>
            <person name="MacCallum I."/>
        </authorList>
    </citation>
    <scope>NUCLEOTIDE SEQUENCE [LARGE SCALE GENOMIC DNA]</scope>
    <source>
        <strain evidence="3">Tucson 15287-2541.00</strain>
    </source>
</reference>
<dbReference type="Proteomes" id="UP000001070">
    <property type="component" value="Unassembled WGS sequence"/>
</dbReference>
<name>B4JPI8_DROGR</name>
<gene>
    <name evidence="2" type="primary">Dgri\GH13527</name>
    <name evidence="2" type="ORF">Dgri_GH13527</name>
</gene>
<dbReference type="AlphaFoldDB" id="B4JPI8"/>